<keyword evidence="2 3" id="KW-0040">ANK repeat</keyword>
<evidence type="ECO:0000256" key="2">
    <source>
        <dbReference type="ARBA" id="ARBA00023043"/>
    </source>
</evidence>
<evidence type="ECO:0000313" key="8">
    <source>
        <dbReference type="Proteomes" id="UP000006968"/>
    </source>
</evidence>
<accession>J8PZ79</accession>
<keyword evidence="4" id="KW-0175">Coiled coil</keyword>
<sequence length="825" mass="93510">MALEEVVRYLGPHNEIPLTLTRDSETGHFLLKHFLPILQQYHDTGNINETNPDKFPTGEERDELLKHYGIVVTTDDQGELWIELEKCLQLLNMLNLFDLFQDAFEFEEPETDQDEEDSAHSKGAENNTKNENFVNGICSKRINNLQDMDVDSDPHRELGSPLKKLKIDTSVIDVESDLTPNRTTRNSNNDNKSSGNGSSSDNNNDDGDKNNDDDDNNNNNNNNNNTNNSEGMAGPIVTFTHDLTTEFLNSPLKIMKTLPSPIVNDNEQKMKLEAFLQRLLFPEIQEMPISQNNDNNNRNSEERSPVRQQQQVSFDSVLQEVNDAFPSTQLNLNIPVDEHGNTPLHWLTSIANLELVKNLVKHGSNRLYGDNMGESCLVKAVKSVNNYDSGTFEALLDYLYPCLILEDSMNRTILHHIIITSGMTGCSNAAKYYLDILMGWIVKKQNRPIQSGTNDDKSKNDDEHKENTDSILENLDLKWIITNMLNAQDSNGDTCLNIAARLGNISIVDALLDYGADPFIANKSGLRPVDFGAGTSKLQNNNNDGEKSNLISKNDPEGQNNGNNKKIRPQLLKNPPETTSLINDVQSLLNSISKDYETETMQYNKKLESLHKESNEQREKLTNSRDQLANVKQLKDEYSLMQEQLTNLKTGIEEEEASFREESKKLGIVADETSGIDWDSSEYDADEPFKVEFISDFLEDRLQRDYDGDIAKLLESKSENEIMEEIRSQMPMEKINSMLPPTVLLKARINAYKRNDKHLGNVLHTISTKQSELENKFRRVLSLCLKIDENKVDDMLDGLLQAISSEDPQDIDTDEMQDFLKKHAS</sequence>
<evidence type="ECO:0000256" key="1">
    <source>
        <dbReference type="ARBA" id="ARBA00022737"/>
    </source>
</evidence>
<dbReference type="GO" id="GO:0003713">
    <property type="term" value="F:transcription coactivator activity"/>
    <property type="evidence" value="ECO:0007669"/>
    <property type="project" value="TreeGrafter"/>
</dbReference>
<organism evidence="7 8">
    <name type="scientific">Saccharomyces arboricola (strain H-6 / AS 2.3317 / CBS 10644)</name>
    <name type="common">Yeast</name>
    <dbReference type="NCBI Taxonomy" id="1160507"/>
    <lineage>
        <taxon>Eukaryota</taxon>
        <taxon>Fungi</taxon>
        <taxon>Dikarya</taxon>
        <taxon>Ascomycota</taxon>
        <taxon>Saccharomycotina</taxon>
        <taxon>Saccharomycetes</taxon>
        <taxon>Saccharomycetales</taxon>
        <taxon>Saccharomycetaceae</taxon>
        <taxon>Saccharomyces</taxon>
    </lineage>
</organism>
<dbReference type="SUPFAM" id="SSF48403">
    <property type="entry name" value="Ankyrin repeat"/>
    <property type="match status" value="1"/>
</dbReference>
<feature type="region of interest" description="Disordered" evidence="5">
    <location>
        <begin position="286"/>
        <end position="312"/>
    </location>
</feature>
<evidence type="ECO:0000256" key="3">
    <source>
        <dbReference type="PROSITE-ProRule" id="PRU00023"/>
    </source>
</evidence>
<keyword evidence="1" id="KW-0677">Repeat</keyword>
<dbReference type="HOGENOM" id="CLU_017827_0_0_1"/>
<dbReference type="AlphaFoldDB" id="J8PZ79"/>
<evidence type="ECO:0000259" key="6">
    <source>
        <dbReference type="Pfam" id="PF18530"/>
    </source>
</evidence>
<keyword evidence="8" id="KW-1185">Reference proteome</keyword>
<dbReference type="InterPro" id="IPR002110">
    <property type="entry name" value="Ankyrin_rpt"/>
</dbReference>
<dbReference type="PANTHER" id="PTHR43828">
    <property type="entry name" value="ASPARAGINASE"/>
    <property type="match status" value="1"/>
</dbReference>
<reference evidence="7 8" key="1">
    <citation type="journal article" date="2013" name="BMC Genomics">
        <title>High quality de novo sequencing and assembly of the Saccharomyces arboricolus genome.</title>
        <authorList>
            <person name="Liti G."/>
            <person name="Nguyen Ba A.N."/>
            <person name="Blythe M."/>
            <person name="Mueller C.A."/>
            <person name="Bergstroem A."/>
            <person name="Cubillos F.A."/>
            <person name="Dafhnis-Calas F."/>
            <person name="Khoshraftar S."/>
            <person name="Malla S."/>
            <person name="Mehta N."/>
            <person name="Siow C.C."/>
            <person name="Warringer J."/>
            <person name="Moses A.M."/>
            <person name="Louis E.J."/>
            <person name="Nieduszynski C.A."/>
        </authorList>
    </citation>
    <scope>NUCLEOTIDE SEQUENCE [LARGE SCALE GENOMIC DNA]</scope>
    <source>
        <strain evidence="8">H-6 / AS 2.3317 / CBS 10644</strain>
    </source>
</reference>
<dbReference type="GO" id="GO:0030907">
    <property type="term" value="C:MBF transcription complex"/>
    <property type="evidence" value="ECO:0007669"/>
    <property type="project" value="TreeGrafter"/>
</dbReference>
<feature type="region of interest" description="Disordered" evidence="5">
    <location>
        <begin position="176"/>
        <end position="235"/>
    </location>
</feature>
<dbReference type="Pfam" id="PF18530">
    <property type="entry name" value="Swi6_N"/>
    <property type="match status" value="1"/>
</dbReference>
<feature type="compositionally biased region" description="Low complexity" evidence="5">
    <location>
        <begin position="217"/>
        <end position="229"/>
    </location>
</feature>
<dbReference type="InterPro" id="IPR040822">
    <property type="entry name" value="Swi6_N"/>
</dbReference>
<dbReference type="EMBL" id="ALIE01000144">
    <property type="protein sequence ID" value="EJS42658.1"/>
    <property type="molecule type" value="Genomic_DNA"/>
</dbReference>
<feature type="compositionally biased region" description="Polar residues" evidence="5">
    <location>
        <begin position="536"/>
        <end position="564"/>
    </location>
</feature>
<dbReference type="GO" id="GO:0045944">
    <property type="term" value="P:positive regulation of transcription by RNA polymerase II"/>
    <property type="evidence" value="ECO:0007669"/>
    <property type="project" value="UniProtKB-ARBA"/>
</dbReference>
<feature type="compositionally biased region" description="Acidic residues" evidence="5">
    <location>
        <begin position="108"/>
        <end position="117"/>
    </location>
</feature>
<dbReference type="OrthoDB" id="6718656at2759"/>
<evidence type="ECO:0000313" key="7">
    <source>
        <dbReference type="EMBL" id="EJS42658.1"/>
    </source>
</evidence>
<feature type="repeat" description="ANK" evidence="3">
    <location>
        <begin position="491"/>
        <end position="523"/>
    </location>
</feature>
<feature type="region of interest" description="Disordered" evidence="5">
    <location>
        <begin position="534"/>
        <end position="577"/>
    </location>
</feature>
<dbReference type="PANTHER" id="PTHR43828:SF3">
    <property type="entry name" value="CHROMO DOMAIN-CONTAINING PROTEIN"/>
    <property type="match status" value="1"/>
</dbReference>
<dbReference type="GO" id="GO:0033309">
    <property type="term" value="C:SBF transcription complex"/>
    <property type="evidence" value="ECO:0007669"/>
    <property type="project" value="TreeGrafter"/>
</dbReference>
<dbReference type="PROSITE" id="PS50088">
    <property type="entry name" value="ANK_REPEAT"/>
    <property type="match status" value="2"/>
</dbReference>
<feature type="coiled-coil region" evidence="4">
    <location>
        <begin position="593"/>
        <end position="651"/>
    </location>
</feature>
<feature type="region of interest" description="Disordered" evidence="5">
    <location>
        <begin position="108"/>
        <end position="132"/>
    </location>
</feature>
<feature type="compositionally biased region" description="Low complexity" evidence="5">
    <location>
        <begin position="186"/>
        <end position="202"/>
    </location>
</feature>
<protein>
    <submittedName>
        <fullName evidence="7">Swi6p</fullName>
    </submittedName>
</protein>
<evidence type="ECO:0000256" key="5">
    <source>
        <dbReference type="SAM" id="MobiDB-lite"/>
    </source>
</evidence>
<feature type="domain" description="Swi6 N-terminal" evidence="6">
    <location>
        <begin position="5"/>
        <end position="106"/>
    </location>
</feature>
<gene>
    <name evidence="7" type="ORF">SU7_2244</name>
</gene>
<comment type="caution">
    <text evidence="7">The sequence shown here is derived from an EMBL/GenBank/DDBJ whole genome shotgun (WGS) entry which is preliminary data.</text>
</comment>
<dbReference type="InterPro" id="IPR036770">
    <property type="entry name" value="Ankyrin_rpt-contain_sf"/>
</dbReference>
<dbReference type="Gene3D" id="3.10.260.30">
    <property type="match status" value="1"/>
</dbReference>
<evidence type="ECO:0000256" key="4">
    <source>
        <dbReference type="SAM" id="Coils"/>
    </source>
</evidence>
<dbReference type="Gene3D" id="1.25.40.20">
    <property type="entry name" value="Ankyrin repeat-containing domain"/>
    <property type="match status" value="1"/>
</dbReference>
<dbReference type="SMART" id="SM00248">
    <property type="entry name" value="ANK"/>
    <property type="match status" value="2"/>
</dbReference>
<dbReference type="PROSITE" id="PS50297">
    <property type="entry name" value="ANK_REP_REGION"/>
    <property type="match status" value="2"/>
</dbReference>
<name>J8PZ79_SACAR</name>
<dbReference type="Pfam" id="PF00023">
    <property type="entry name" value="Ank"/>
    <property type="match status" value="2"/>
</dbReference>
<dbReference type="Proteomes" id="UP000006968">
    <property type="component" value="Chromosome XII"/>
</dbReference>
<proteinExistence type="predicted"/>
<feature type="repeat" description="ANK" evidence="3">
    <location>
        <begin position="339"/>
        <end position="371"/>
    </location>
</feature>
<dbReference type="InterPro" id="IPR051642">
    <property type="entry name" value="SWI6-like"/>
</dbReference>